<dbReference type="RefSeq" id="XP_064681577.1">
    <property type="nucleotide sequence ID" value="XM_064821891.1"/>
</dbReference>
<dbReference type="GeneID" id="89946220"/>
<comment type="caution">
    <text evidence="1">The sequence shown here is derived from an EMBL/GenBank/DDBJ whole genome shotgun (WGS) entry which is preliminary data.</text>
</comment>
<dbReference type="EMBL" id="JASEJX010000015">
    <property type="protein sequence ID" value="KAK4514911.1"/>
    <property type="molecule type" value="Genomic_DNA"/>
</dbReference>
<evidence type="ECO:0000313" key="1">
    <source>
        <dbReference type="EMBL" id="KAK4514911.1"/>
    </source>
</evidence>
<dbReference type="AlphaFoldDB" id="A0AAN7HZY8"/>
<dbReference type="Proteomes" id="UP001304243">
    <property type="component" value="Unassembled WGS sequence"/>
</dbReference>
<accession>A0AAN7HZY8</accession>
<organism evidence="1 2">
    <name type="scientific">Mucor velutinosus</name>
    <dbReference type="NCBI Taxonomy" id="708070"/>
    <lineage>
        <taxon>Eukaryota</taxon>
        <taxon>Fungi</taxon>
        <taxon>Fungi incertae sedis</taxon>
        <taxon>Mucoromycota</taxon>
        <taxon>Mucoromycotina</taxon>
        <taxon>Mucoromycetes</taxon>
        <taxon>Mucorales</taxon>
        <taxon>Mucorineae</taxon>
        <taxon>Mucoraceae</taxon>
        <taxon>Mucor</taxon>
    </lineage>
</organism>
<evidence type="ECO:0000313" key="2">
    <source>
        <dbReference type="Proteomes" id="UP001304243"/>
    </source>
</evidence>
<sequence>MPPLSIQNETYIRLLSTLSPYERKVVDRLLLQYQDNSTKLANYFVKTIKLHSEEWESLARSWNTPLELPESEQPCQYQQDKMEQRIASLMLKHNFKMMTREIELLYWQQYYQNLNFHFRDCIHSTALHENRTSYRRVQLFLDAQRNESLYYTKMYMLKKLFHTKDIMVAKLQNSYRALNESIHVERGPYYNTLHPDHKYTIHVKRTAYKVTSRHMKAIWIDWPRANIRQGEPLSYWQQCYAMLQKVWNFCLYLSRKWLKIKRAYMRRLLHGISDIQSKLSSIRNYLFA</sequence>
<gene>
    <name evidence="1" type="ORF">ATC70_002518</name>
</gene>
<reference evidence="1 2" key="1">
    <citation type="submission" date="2022-11" db="EMBL/GenBank/DDBJ databases">
        <title>Mucor velutinosus strain NIH1002 WGS.</title>
        <authorList>
            <person name="Subramanian P."/>
            <person name="Mullikin J.C."/>
            <person name="Segre J.A."/>
            <person name="Zelazny A.M."/>
        </authorList>
    </citation>
    <scope>NUCLEOTIDE SEQUENCE [LARGE SCALE GENOMIC DNA]</scope>
    <source>
        <strain evidence="1 2">NIH1002</strain>
    </source>
</reference>
<proteinExistence type="predicted"/>
<protein>
    <submittedName>
        <fullName evidence="1">Uncharacterized protein</fullName>
    </submittedName>
</protein>
<name>A0AAN7HZY8_9FUNG</name>
<keyword evidence="2" id="KW-1185">Reference proteome</keyword>